<sequence>MEICRTMEVFADLTLFEEKNFLHTPSLLVSSTSSSFTSSFVFLFPSSTRILFLLRAPSLLLPANRVHGVAHTFSQPGCTESQLKSSCSSPHDDSAAVPSTRIRKINRMRLKEKLNSSVLVSNLDTRVGDDDGHEWENQSDLLVIVWPYKTLYLRLESALEDEMFEDGAETHRECNVCVRLQELGGHQVKEQDEGEEEMTDDEWRRTGAELNALQRLVRPVVETAGLELAAVAQRRGNRRSRRQVGAVRRAVGGEGNRGQSLLTSREPRSIHSDLNGSVYSGYLRRRGQHLSAAVVIIASHHCNNHAVWHVITQSNYLQDDAAEEVWAVSVHQASLGCCAMLLQQHPHLLLFRLVRFSSPLTPAVRFVFRVVCHSPQCLNRRELRCIIIQIVLPKGSFCLSQSSFRKEVTQKYEHRTNNSGVNRFHGWHEEVSVVMERKENTVGKSDVMAGSVTSSSKERPASRTSFIPELQSMMFALGDTRRPLYETAALVEDIVHTQLITMLHQASEGAALRGSRVISAEDILFLMRRDKRKLARVLKYLQFRDYKSKLLKNLEEEDVQQEPGALAAGGNQRRQRLAQDFLGWMDQTGEFLSLAEKQEIDPVKQERMERLERHTRNMDPTQYAEFCESRQLSFAKKASKFRDWLDCSSLELKPNSIATEILSYLAYETVAQIVDLSLLVKQEMTVKTNPVSHVISASYIHYNTHTEVKKDPDSPEATPPSTPGSSHSSKPLLQGNGSMDSRARQRKRKKSSPATVEPPSGAIQPCHIREAIRRYNYRHTNIGK</sequence>
<dbReference type="PANTHER" id="PTHR11380:SF16">
    <property type="entry name" value="TRANSCRIPTION INITIATION PROTEIN SPT3 HOMOLOG"/>
    <property type="match status" value="1"/>
</dbReference>
<comment type="similarity">
    <text evidence="6">Belongs to the SPT3 family.</text>
</comment>
<evidence type="ECO:0000256" key="3">
    <source>
        <dbReference type="ARBA" id="ARBA00023159"/>
    </source>
</evidence>
<organism evidence="8 9">
    <name type="scientific">Gambusia affinis</name>
    <name type="common">Western mosquitofish</name>
    <name type="synonym">Heterandria affinis</name>
    <dbReference type="NCBI Taxonomy" id="33528"/>
    <lineage>
        <taxon>Eukaryota</taxon>
        <taxon>Metazoa</taxon>
        <taxon>Chordata</taxon>
        <taxon>Craniata</taxon>
        <taxon>Vertebrata</taxon>
        <taxon>Euteleostomi</taxon>
        <taxon>Actinopterygii</taxon>
        <taxon>Neopterygii</taxon>
        <taxon>Teleostei</taxon>
        <taxon>Neoteleostei</taxon>
        <taxon>Acanthomorphata</taxon>
        <taxon>Ovalentaria</taxon>
        <taxon>Atherinomorphae</taxon>
        <taxon>Cyprinodontiformes</taxon>
        <taxon>Poeciliidae</taxon>
        <taxon>Poeciliinae</taxon>
        <taxon>Gambusia</taxon>
    </lineage>
</organism>
<dbReference type="GO" id="GO:0003713">
    <property type="term" value="F:transcription coactivator activity"/>
    <property type="evidence" value="ECO:0007669"/>
    <property type="project" value="TreeGrafter"/>
</dbReference>
<dbReference type="GO" id="GO:0000124">
    <property type="term" value="C:SAGA complex"/>
    <property type="evidence" value="ECO:0007669"/>
    <property type="project" value="UniProtKB-ARBA"/>
</dbReference>
<feature type="non-terminal residue" evidence="8">
    <location>
        <position position="784"/>
    </location>
</feature>
<evidence type="ECO:0000256" key="7">
    <source>
        <dbReference type="SAM" id="MobiDB-lite"/>
    </source>
</evidence>
<dbReference type="Gene3D" id="1.10.20.10">
    <property type="entry name" value="Histone, subunit A"/>
    <property type="match status" value="1"/>
</dbReference>
<dbReference type="FunFam" id="1.10.20.10:FF:000023">
    <property type="entry name" value="transcription initiation protein SPT3 homolog"/>
    <property type="match status" value="1"/>
</dbReference>
<keyword evidence="9" id="KW-1185">Reference proteome</keyword>
<dbReference type="InterPro" id="IPR003195">
    <property type="entry name" value="TFIID_TAF13"/>
</dbReference>
<evidence type="ECO:0000313" key="8">
    <source>
        <dbReference type="EMBL" id="PWA18554.1"/>
    </source>
</evidence>
<comment type="caution">
    <text evidence="8">The sequence shown here is derived from an EMBL/GenBank/DDBJ whole genome shotgun (WGS) entry which is preliminary data.</text>
</comment>
<evidence type="ECO:0000256" key="2">
    <source>
        <dbReference type="ARBA" id="ARBA00023015"/>
    </source>
</evidence>
<evidence type="ECO:0000313" key="9">
    <source>
        <dbReference type="Proteomes" id="UP000250572"/>
    </source>
</evidence>
<name>A0A315V5D5_GAMAF</name>
<keyword evidence="4" id="KW-0804">Transcription</keyword>
<dbReference type="InterPro" id="IPR009072">
    <property type="entry name" value="Histone-fold"/>
</dbReference>
<feature type="region of interest" description="Disordered" evidence="7">
    <location>
        <begin position="707"/>
        <end position="768"/>
    </location>
</feature>
<proteinExistence type="inferred from homology"/>
<accession>A0A315V5D5</accession>
<keyword evidence="3" id="KW-0010">Activator</keyword>
<evidence type="ECO:0000256" key="1">
    <source>
        <dbReference type="ARBA" id="ARBA00004123"/>
    </source>
</evidence>
<gene>
    <name evidence="8" type="ORF">CCH79_00017196</name>
</gene>
<dbReference type="CDD" id="cd07978">
    <property type="entry name" value="HFD_TAF13"/>
    <property type="match status" value="1"/>
</dbReference>
<comment type="subcellular location">
    <subcellularLocation>
        <location evidence="1">Nucleus</location>
    </subcellularLocation>
</comment>
<keyword evidence="2" id="KW-0805">Transcription regulation</keyword>
<dbReference type="Pfam" id="PF02269">
    <property type="entry name" value="TFIID-18kDa"/>
    <property type="match status" value="1"/>
</dbReference>
<feature type="region of interest" description="Disordered" evidence="7">
    <location>
        <begin position="239"/>
        <end position="261"/>
    </location>
</feature>
<dbReference type="PANTHER" id="PTHR11380">
    <property type="entry name" value="TRANSCRIPTION INITIATION FACTOR TFIID/SUPT3-RELATED"/>
    <property type="match status" value="1"/>
</dbReference>
<evidence type="ECO:0000256" key="5">
    <source>
        <dbReference type="ARBA" id="ARBA00023242"/>
    </source>
</evidence>
<dbReference type="Proteomes" id="UP000250572">
    <property type="component" value="Unassembled WGS sequence"/>
</dbReference>
<evidence type="ECO:0008006" key="10">
    <source>
        <dbReference type="Google" id="ProtNLM"/>
    </source>
</evidence>
<dbReference type="STRING" id="33528.ENSGAFP00000005327"/>
<reference evidence="8 9" key="1">
    <citation type="journal article" date="2018" name="G3 (Bethesda)">
        <title>A High-Quality Reference Genome for the Invasive Mosquitofish Gambusia affinis Using a Chicago Library.</title>
        <authorList>
            <person name="Hoffberg S.L."/>
            <person name="Troendle N.J."/>
            <person name="Glenn T.C."/>
            <person name="Mahmud O."/>
            <person name="Louha S."/>
            <person name="Chalopin D."/>
            <person name="Bennetzen J.L."/>
            <person name="Mauricio R."/>
        </authorList>
    </citation>
    <scope>NUCLEOTIDE SEQUENCE [LARGE SCALE GENOMIC DNA]</scope>
    <source>
        <strain evidence="8">NE01/NJP1002.9</strain>
        <tissue evidence="8">Muscle</tissue>
    </source>
</reference>
<evidence type="ECO:0000256" key="4">
    <source>
        <dbReference type="ARBA" id="ARBA00023163"/>
    </source>
</evidence>
<dbReference type="GO" id="GO:0046982">
    <property type="term" value="F:protein heterodimerization activity"/>
    <property type="evidence" value="ECO:0007669"/>
    <property type="project" value="InterPro"/>
</dbReference>
<dbReference type="EMBL" id="NHOQ01002296">
    <property type="protein sequence ID" value="PWA18554.1"/>
    <property type="molecule type" value="Genomic_DNA"/>
</dbReference>
<dbReference type="AlphaFoldDB" id="A0A315V5D5"/>
<evidence type="ECO:0000256" key="6">
    <source>
        <dbReference type="ARBA" id="ARBA00061274"/>
    </source>
</evidence>
<dbReference type="GO" id="GO:0005634">
    <property type="term" value="C:nucleus"/>
    <property type="evidence" value="ECO:0007669"/>
    <property type="project" value="UniProtKB-SubCell"/>
</dbReference>
<dbReference type="GO" id="GO:0006357">
    <property type="term" value="P:regulation of transcription by RNA polymerase II"/>
    <property type="evidence" value="ECO:0007669"/>
    <property type="project" value="UniProtKB-ARBA"/>
</dbReference>
<dbReference type="SUPFAM" id="SSF47113">
    <property type="entry name" value="Histone-fold"/>
    <property type="match status" value="1"/>
</dbReference>
<protein>
    <recommendedName>
        <fullName evidence="10">SPT3 homolog, SAGA and STAGA complex component</fullName>
    </recommendedName>
</protein>
<dbReference type="GO" id="GO:0006366">
    <property type="term" value="P:transcription by RNA polymerase II"/>
    <property type="evidence" value="ECO:0007669"/>
    <property type="project" value="InterPro"/>
</dbReference>
<keyword evidence="5" id="KW-0539">Nucleus</keyword>